<name>A0ABV9WKT7_9ACTN</name>
<dbReference type="SUPFAM" id="SSF52540">
    <property type="entry name" value="P-loop containing nucleoside triphosphate hydrolases"/>
    <property type="match status" value="1"/>
</dbReference>
<evidence type="ECO:0000313" key="2">
    <source>
        <dbReference type="Proteomes" id="UP001595912"/>
    </source>
</evidence>
<gene>
    <name evidence="1" type="ORF">ACFPIJ_58685</name>
</gene>
<dbReference type="EMBL" id="JBHSIU010000130">
    <property type="protein sequence ID" value="MFC5007623.1"/>
    <property type="molecule type" value="Genomic_DNA"/>
</dbReference>
<dbReference type="Pfam" id="PF12846">
    <property type="entry name" value="AAA_10"/>
    <property type="match status" value="1"/>
</dbReference>
<protein>
    <submittedName>
        <fullName evidence="1">ATP-binding protein</fullName>
    </submittedName>
</protein>
<dbReference type="Proteomes" id="UP001595912">
    <property type="component" value="Unassembled WGS sequence"/>
</dbReference>
<reference evidence="2" key="1">
    <citation type="journal article" date="2019" name="Int. J. Syst. Evol. Microbiol.">
        <title>The Global Catalogue of Microorganisms (GCM) 10K type strain sequencing project: providing services to taxonomists for standard genome sequencing and annotation.</title>
        <authorList>
            <consortium name="The Broad Institute Genomics Platform"/>
            <consortium name="The Broad Institute Genome Sequencing Center for Infectious Disease"/>
            <person name="Wu L."/>
            <person name="Ma J."/>
        </authorList>
    </citation>
    <scope>NUCLEOTIDE SEQUENCE [LARGE SCALE GENOMIC DNA]</scope>
    <source>
        <strain evidence="2">CGMCC 4.7152</strain>
    </source>
</reference>
<evidence type="ECO:0000313" key="1">
    <source>
        <dbReference type="EMBL" id="MFC5007623.1"/>
    </source>
</evidence>
<keyword evidence="2" id="KW-1185">Reference proteome</keyword>
<dbReference type="RefSeq" id="WP_380128261.1">
    <property type="nucleotide sequence ID" value="NZ_JBHSIU010000130.1"/>
</dbReference>
<sequence length="894" mass="100232">MKFFKRMAEARAMTDTSLLFDEAARDAHRLPVVYGSDDFFVSKDGAWCGYMIPQKPWGFLPEKDRLNYYYSAVSVFDRMLPAGKDNAGHLLVTNRVHSADEWQRTLLERYAKYATPAFAGYIADSRAAIERSEFWEQDIYLLVRMGSRGNRGGLAGSFRDAMAFFASGMGIDDSQPDADEIEFWGGQALALTQSLRTSWLRAHPIGRADVERVIRHLDTPAQPTPDIAPTDDWEWSIGKWRTVLASFTEEVPLGQSGKDRYNCVKFTSPTGTGTSYAAYLVLSYIPDNLHYSTNWTHHATSLDFPVDMSIRFEVIDPDRAEKDLERPIWAAEAQFDEDTEAGYKPDEATLIQQSVLRDVKTRVRMGRMPLTYWQAVLCVSDVDKEVLMRKVVTLIRHYRDIHFELVCPPLDQRELFYQSLPGSELLVTDWLQRTDASYLAAGTPWLTSTVGDNSGTYQGHTVLIDANGALQPGVPVFFDLQNVADEDDRAPTEVVTGFPGSGKTVSRGLKVALEDALRGVTQFIWDPKGDFRPLFEYAREMHLDPAKVRLIDLLDSKSSISLDAFAIADVDPGNSIDDRETLALEVLSALCSEFVQNPARGLTYTNILGVAVQVALLREVREGTPASMRGVLEILTAMSSNDYSDPELARMPQNRRHEWQEHADLLVRHLNRVERSTLGRLFFRNPSESGAMRIVEGTMTIFVAIGLRTSDVTTSGAQSAPSLTNIISDVLSGLMVDYIRSLLSNMPHWAPKSAVFDEWHVIKRTSRAEALGDWLRRMGRSRRCSVRQMSQSAKDVDSGSLSAAWCGLSVDEDEARAACHLLGIEASDNNLRMLMNLGKGEFLFRDPRGRVARVKVDIWSAWLLDKFNTQAVSKERRITANPVSTFDDNPISIA</sequence>
<dbReference type="GO" id="GO:0005524">
    <property type="term" value="F:ATP binding"/>
    <property type="evidence" value="ECO:0007669"/>
    <property type="project" value="UniProtKB-KW"/>
</dbReference>
<dbReference type="Gene3D" id="3.40.50.300">
    <property type="entry name" value="P-loop containing nucleotide triphosphate hydrolases"/>
    <property type="match status" value="1"/>
</dbReference>
<keyword evidence="1" id="KW-0547">Nucleotide-binding</keyword>
<accession>A0ABV9WKT7</accession>
<dbReference type="InterPro" id="IPR027417">
    <property type="entry name" value="P-loop_NTPase"/>
</dbReference>
<keyword evidence="1" id="KW-0067">ATP-binding</keyword>
<organism evidence="1 2">
    <name type="scientific">Dactylosporangium cerinum</name>
    <dbReference type="NCBI Taxonomy" id="1434730"/>
    <lineage>
        <taxon>Bacteria</taxon>
        <taxon>Bacillati</taxon>
        <taxon>Actinomycetota</taxon>
        <taxon>Actinomycetes</taxon>
        <taxon>Micromonosporales</taxon>
        <taxon>Micromonosporaceae</taxon>
        <taxon>Dactylosporangium</taxon>
    </lineage>
</organism>
<proteinExistence type="predicted"/>
<comment type="caution">
    <text evidence="1">The sequence shown here is derived from an EMBL/GenBank/DDBJ whole genome shotgun (WGS) entry which is preliminary data.</text>
</comment>